<keyword evidence="3" id="KW-0677">Repeat</keyword>
<feature type="compositionally biased region" description="Basic and acidic residues" evidence="7">
    <location>
        <begin position="521"/>
        <end position="530"/>
    </location>
</feature>
<dbReference type="SUPFAM" id="SSF48452">
    <property type="entry name" value="TPR-like"/>
    <property type="match status" value="1"/>
</dbReference>
<evidence type="ECO:0000313" key="9">
    <source>
        <dbReference type="Proteomes" id="UP000717996"/>
    </source>
</evidence>
<dbReference type="Pfam" id="PF23240">
    <property type="entry name" value="HAT_PRP39_N"/>
    <property type="match status" value="1"/>
</dbReference>
<evidence type="ECO:0000256" key="1">
    <source>
        <dbReference type="ARBA" id="ARBA00004123"/>
    </source>
</evidence>
<dbReference type="InterPro" id="IPR003107">
    <property type="entry name" value="HAT"/>
</dbReference>
<dbReference type="Gene3D" id="1.25.40.10">
    <property type="entry name" value="Tetratricopeptide repeat domain"/>
    <property type="match status" value="2"/>
</dbReference>
<evidence type="ECO:0000313" key="8">
    <source>
        <dbReference type="EMBL" id="KAG1544581.1"/>
    </source>
</evidence>
<dbReference type="GO" id="GO:0000395">
    <property type="term" value="P:mRNA 5'-splice site recognition"/>
    <property type="evidence" value="ECO:0007669"/>
    <property type="project" value="TreeGrafter"/>
</dbReference>
<evidence type="ECO:0000256" key="4">
    <source>
        <dbReference type="ARBA" id="ARBA00023187"/>
    </source>
</evidence>
<name>A0A9P6YC11_RHIOR</name>
<dbReference type="Proteomes" id="UP000717996">
    <property type="component" value="Unassembled WGS sequence"/>
</dbReference>
<sequence>MSGNTEWERLWQVVRTTPDDFISWEQLVRIAEAAEITPTSPPENITNLELVYDHFLAKFPLCFGYWKKYADWEGIVHGDQGAERTFERGVTAIHNSIDLWNQYIDFKMAKSTNNEEIENLFERASLCIGHDFLAHPFWDKYIDFIANQLADTKKLLKLMDRIVLIPMHQYARYYEKWREIRANTKPSEAVDDLTLKTFYAEIQEEKGNLTNEALELALREKLDAQTAKVYKETQEGTNKRWVYEAEIKRSYFHIRPLDRLQLQNWTKYLDFEEAANDTARIKALYERCLVPCAQYEEFWLRYGQWLIKNDLVAEAQSAYTRAAYTFLKSDKIHVKLALALVLEQEEKIDEARSTYTSILTTMPSHIESITHYIYFERRQNVDSFENIIQQYINSDYFDLPARVLFTIQYIKHLQQIEETDKARSIYEYYSVTYSTSKYFWMNYINFELGFYDKEANMRIIKVFENARKSLTTAEAQKIINNRYREYLLERGNNVQLLNKIPFNPSTELVSEKIEQSPLKRPLVENDDHPYSKQARYDSYSTFGQQQQQQQQQQQPQANYATSYYNQQ</sequence>
<dbReference type="FunFam" id="1.25.40.10:FF:000064">
    <property type="entry name" value="Putative pre-mrna-processing factor 39"/>
    <property type="match status" value="1"/>
</dbReference>
<dbReference type="EMBL" id="JAANIT010000776">
    <property type="protein sequence ID" value="KAG1544581.1"/>
    <property type="molecule type" value="Genomic_DNA"/>
</dbReference>
<proteinExistence type="inferred from homology"/>
<dbReference type="AlphaFoldDB" id="A0A9P6YC11"/>
<protein>
    <recommendedName>
        <fullName evidence="10">Pre-mRNA-processing factor 39</fullName>
    </recommendedName>
</protein>
<comment type="similarity">
    <text evidence="6">Belongs to the PRP39 family.</text>
</comment>
<dbReference type="PANTHER" id="PTHR17204">
    <property type="entry name" value="PRE-MRNA PROCESSING PROTEIN PRP39-RELATED"/>
    <property type="match status" value="1"/>
</dbReference>
<dbReference type="GO" id="GO:0030627">
    <property type="term" value="F:pre-mRNA 5'-splice site binding"/>
    <property type="evidence" value="ECO:0007669"/>
    <property type="project" value="TreeGrafter"/>
</dbReference>
<dbReference type="GO" id="GO:0000243">
    <property type="term" value="C:commitment complex"/>
    <property type="evidence" value="ECO:0007669"/>
    <property type="project" value="TreeGrafter"/>
</dbReference>
<keyword evidence="5" id="KW-0539">Nucleus</keyword>
<feature type="compositionally biased region" description="Low complexity" evidence="7">
    <location>
        <begin position="544"/>
        <end position="556"/>
    </location>
</feature>
<organism evidence="8 9">
    <name type="scientific">Rhizopus oryzae</name>
    <name type="common">Mucormycosis agent</name>
    <name type="synonym">Rhizopus arrhizus var. delemar</name>
    <dbReference type="NCBI Taxonomy" id="64495"/>
    <lineage>
        <taxon>Eukaryota</taxon>
        <taxon>Fungi</taxon>
        <taxon>Fungi incertae sedis</taxon>
        <taxon>Mucoromycota</taxon>
        <taxon>Mucoromycotina</taxon>
        <taxon>Mucoromycetes</taxon>
        <taxon>Mucorales</taxon>
        <taxon>Mucorineae</taxon>
        <taxon>Rhizopodaceae</taxon>
        <taxon>Rhizopus</taxon>
    </lineage>
</organism>
<evidence type="ECO:0000256" key="7">
    <source>
        <dbReference type="SAM" id="MobiDB-lite"/>
    </source>
</evidence>
<dbReference type="GO" id="GO:0071004">
    <property type="term" value="C:U2-type prespliceosome"/>
    <property type="evidence" value="ECO:0007669"/>
    <property type="project" value="TreeGrafter"/>
</dbReference>
<keyword evidence="2" id="KW-0507">mRNA processing</keyword>
<comment type="subcellular location">
    <subcellularLocation>
        <location evidence="1">Nucleus</location>
    </subcellularLocation>
</comment>
<dbReference type="Pfam" id="PF23241">
    <property type="entry name" value="HAT_PRP39_C"/>
    <property type="match status" value="1"/>
</dbReference>
<dbReference type="OrthoDB" id="10265668at2759"/>
<comment type="caution">
    <text evidence="8">The sequence shown here is derived from an EMBL/GenBank/DDBJ whole genome shotgun (WGS) entry which is preliminary data.</text>
</comment>
<evidence type="ECO:0000256" key="6">
    <source>
        <dbReference type="ARBA" id="ARBA00038019"/>
    </source>
</evidence>
<evidence type="ECO:0000256" key="5">
    <source>
        <dbReference type="ARBA" id="ARBA00023242"/>
    </source>
</evidence>
<evidence type="ECO:0000256" key="2">
    <source>
        <dbReference type="ARBA" id="ARBA00022664"/>
    </source>
</evidence>
<keyword evidence="4" id="KW-0508">mRNA splicing</keyword>
<reference evidence="8" key="1">
    <citation type="journal article" date="2020" name="Microb. Genom.">
        <title>Genetic diversity of clinical and environmental Mucorales isolates obtained from an investigation of mucormycosis cases among solid organ transplant recipients.</title>
        <authorList>
            <person name="Nguyen M.H."/>
            <person name="Kaul D."/>
            <person name="Muto C."/>
            <person name="Cheng S.J."/>
            <person name="Richter R.A."/>
            <person name="Bruno V.M."/>
            <person name="Liu G."/>
            <person name="Beyhan S."/>
            <person name="Sundermann A.J."/>
            <person name="Mounaud S."/>
            <person name="Pasculle A.W."/>
            <person name="Nierman W.C."/>
            <person name="Driscoll E."/>
            <person name="Cumbie R."/>
            <person name="Clancy C.J."/>
            <person name="Dupont C.L."/>
        </authorList>
    </citation>
    <scope>NUCLEOTIDE SEQUENCE</scope>
    <source>
        <strain evidence="8">GL16</strain>
    </source>
</reference>
<dbReference type="GO" id="GO:0005685">
    <property type="term" value="C:U1 snRNP"/>
    <property type="evidence" value="ECO:0007669"/>
    <property type="project" value="TreeGrafter"/>
</dbReference>
<evidence type="ECO:0008006" key="10">
    <source>
        <dbReference type="Google" id="ProtNLM"/>
    </source>
</evidence>
<feature type="region of interest" description="Disordered" evidence="7">
    <location>
        <begin position="518"/>
        <end position="567"/>
    </location>
</feature>
<feature type="compositionally biased region" description="Polar residues" evidence="7">
    <location>
        <begin position="557"/>
        <end position="567"/>
    </location>
</feature>
<dbReference type="InterPro" id="IPR059164">
    <property type="entry name" value="HAT_PRP39_C"/>
</dbReference>
<dbReference type="PANTHER" id="PTHR17204:SF5">
    <property type="entry name" value="PRE-MRNA-PROCESSING FACTOR 39"/>
    <property type="match status" value="1"/>
</dbReference>
<gene>
    <name evidence="8" type="ORF">G6F51_005972</name>
</gene>
<dbReference type="SMART" id="SM00386">
    <property type="entry name" value="HAT"/>
    <property type="match status" value="6"/>
</dbReference>
<evidence type="ECO:0000256" key="3">
    <source>
        <dbReference type="ARBA" id="ARBA00022737"/>
    </source>
</evidence>
<dbReference type="InterPro" id="IPR011990">
    <property type="entry name" value="TPR-like_helical_dom_sf"/>
</dbReference>
<accession>A0A9P6YC11</accession>